<protein>
    <recommendedName>
        <fullName evidence="10">peptidoglycan glycosyltransferase</fullName>
        <ecNumber evidence="10">2.4.99.28</ecNumber>
    </recommendedName>
</protein>
<dbReference type="Proteomes" id="UP000198870">
    <property type="component" value="Unassembled WGS sequence"/>
</dbReference>
<dbReference type="Gene3D" id="3.40.710.10">
    <property type="entry name" value="DD-peptidase/beta-lactamase superfamily"/>
    <property type="match status" value="1"/>
</dbReference>
<dbReference type="GO" id="GO:0009252">
    <property type="term" value="P:peptidoglycan biosynthetic process"/>
    <property type="evidence" value="ECO:0007669"/>
    <property type="project" value="UniProtKB-UniPathway"/>
</dbReference>
<proteinExistence type="inferred from homology"/>
<keyword evidence="12" id="KW-0472">Membrane</keyword>
<feature type="domain" description="Glycosyl transferase family 51" evidence="14">
    <location>
        <begin position="65"/>
        <end position="238"/>
    </location>
</feature>
<keyword evidence="6" id="KW-0328">Glycosyltransferase</keyword>
<feature type="domain" description="Penicillin-binding C-terminal" evidence="15">
    <location>
        <begin position="702"/>
        <end position="779"/>
    </location>
</feature>
<comment type="pathway">
    <text evidence="1">Cell wall biogenesis; peptidoglycan biosynthesis.</text>
</comment>
<dbReference type="EC" id="2.4.99.28" evidence="10"/>
<evidence type="ECO:0000259" key="13">
    <source>
        <dbReference type="Pfam" id="PF00905"/>
    </source>
</evidence>
<organism evidence="16 17">
    <name type="scientific">Desulfoluna spongiiphila</name>
    <dbReference type="NCBI Taxonomy" id="419481"/>
    <lineage>
        <taxon>Bacteria</taxon>
        <taxon>Pseudomonadati</taxon>
        <taxon>Thermodesulfobacteriota</taxon>
        <taxon>Desulfobacteria</taxon>
        <taxon>Desulfobacterales</taxon>
        <taxon>Desulfolunaceae</taxon>
        <taxon>Desulfoluna</taxon>
    </lineage>
</organism>
<evidence type="ECO:0000256" key="3">
    <source>
        <dbReference type="ARBA" id="ARBA00007739"/>
    </source>
</evidence>
<dbReference type="AlphaFoldDB" id="A0A1G5CS52"/>
<sequence>MLFNRSAVAQRIKALGARFPKAFFILGLFMASFLSAALVLDHLYPVDLAPRTRTCVVLAGDGTPLRAFADPNGVWRYPVTPEQVSPLYVEALLGYEDRWFYAHPGINPVAMVRAAWQWAASGRIVSGGSTLTMQVARLRRPVPRTLVGKCLQMATALQLEWHFTKPEILTYYLNHAPFGGTFEGVQAASHAYLGHGADDLTRAEAALLAVMPQAPSRFRPDRYPEAAEKARNKCLDRLRGFGTWSPLEVAEAKEEKVVPWPVEASMAAPLLARRLHARASGGTARVETLIDFSLQEAMEQLVRDYAAGLPPHVSVAVLAMENATGAVKAYVGSSDFFNEERFGHVDMVRALRSPGSTVKPFVFGMALDQGLICSQSLLMDVPIHFGDYQPVNFHRSFSGPVSSASALFHSLNLPAVQLMDHVGPRFFYAGMVNSGFHIKLPAGAVPNLSMALGGFATSLEDLVLAFSSLGRGGKTIKPRLVRGAPVEEAELLSEGAAWIIQDMLIPPRARQIRDTGALFAVKTGTSYGFRDAWSLGVDRDYTVGVWVGRPDGAPVPGHYGAQTATPLLKLAFQLLPRHTGLVSRPDSVTEAAICWPEGKAVASGESCDQPRTAWLLDRTAPPTLTATRETPGPAVTTLELPVTPDGRYRIPAGCVSGEPVVRKRFTLWPVALESWLEPSRRRSGIIPPRLPACAGITDSVIDEPVRIKGIEDGEIIMRKDTERGYPSFDLRVEGGNGPWYWFENSVPAGQGATWSFRPTHGGRYQVLVVDQSGAVDQIAVEVY</sequence>
<dbReference type="InterPro" id="IPR001264">
    <property type="entry name" value="Glyco_trans_51"/>
</dbReference>
<keyword evidence="9" id="KW-0511">Multifunctional enzyme</keyword>
<accession>A0A1G5CS52</accession>
<comment type="catalytic activity">
    <reaction evidence="11">
        <text>[GlcNAc-(1-&gt;4)-Mur2Ac(oyl-L-Ala-gamma-D-Glu-L-Lys-D-Ala-D-Ala)](n)-di-trans,octa-cis-undecaprenyl diphosphate + beta-D-GlcNAc-(1-&gt;4)-Mur2Ac(oyl-L-Ala-gamma-D-Glu-L-Lys-D-Ala-D-Ala)-di-trans,octa-cis-undecaprenyl diphosphate = [GlcNAc-(1-&gt;4)-Mur2Ac(oyl-L-Ala-gamma-D-Glu-L-Lys-D-Ala-D-Ala)](n+1)-di-trans,octa-cis-undecaprenyl diphosphate + di-trans,octa-cis-undecaprenyl diphosphate + H(+)</text>
        <dbReference type="Rhea" id="RHEA:23708"/>
        <dbReference type="Rhea" id="RHEA-COMP:9602"/>
        <dbReference type="Rhea" id="RHEA-COMP:9603"/>
        <dbReference type="ChEBI" id="CHEBI:15378"/>
        <dbReference type="ChEBI" id="CHEBI:58405"/>
        <dbReference type="ChEBI" id="CHEBI:60033"/>
        <dbReference type="ChEBI" id="CHEBI:78435"/>
        <dbReference type="EC" id="2.4.99.28"/>
    </reaction>
</comment>
<comment type="similarity">
    <text evidence="3">In the N-terminal section; belongs to the glycosyltransferase 51 family.</text>
</comment>
<dbReference type="PANTHER" id="PTHR32282">
    <property type="entry name" value="BINDING PROTEIN TRANSPEPTIDASE, PUTATIVE-RELATED"/>
    <property type="match status" value="1"/>
</dbReference>
<dbReference type="EMBL" id="FMUX01000003">
    <property type="protein sequence ID" value="SCY05216.1"/>
    <property type="molecule type" value="Genomic_DNA"/>
</dbReference>
<dbReference type="NCBIfam" id="TIGR02073">
    <property type="entry name" value="PBP_1c"/>
    <property type="match status" value="1"/>
</dbReference>
<dbReference type="InterPro" id="IPR001460">
    <property type="entry name" value="PCN-bd_Tpept"/>
</dbReference>
<dbReference type="InterPro" id="IPR011815">
    <property type="entry name" value="PBP_1c"/>
</dbReference>
<dbReference type="InterPro" id="IPR050396">
    <property type="entry name" value="Glycosyltr_51/Transpeptidase"/>
</dbReference>
<keyword evidence="5" id="KW-0645">Protease</keyword>
<dbReference type="Pfam" id="PF00905">
    <property type="entry name" value="Transpeptidase"/>
    <property type="match status" value="1"/>
</dbReference>
<keyword evidence="7" id="KW-0808">Transferase</keyword>
<dbReference type="GO" id="GO:0030288">
    <property type="term" value="C:outer membrane-bounded periplasmic space"/>
    <property type="evidence" value="ECO:0007669"/>
    <property type="project" value="TreeGrafter"/>
</dbReference>
<evidence type="ECO:0000256" key="11">
    <source>
        <dbReference type="ARBA" id="ARBA00049902"/>
    </source>
</evidence>
<evidence type="ECO:0000259" key="14">
    <source>
        <dbReference type="Pfam" id="PF00912"/>
    </source>
</evidence>
<dbReference type="Gene3D" id="1.10.3810.10">
    <property type="entry name" value="Biosynthetic peptidoglycan transglycosylase-like"/>
    <property type="match status" value="1"/>
</dbReference>
<dbReference type="SUPFAM" id="SSF56601">
    <property type="entry name" value="beta-lactamase/transpeptidase-like"/>
    <property type="match status" value="1"/>
</dbReference>
<evidence type="ECO:0000313" key="16">
    <source>
        <dbReference type="EMBL" id="SCY05216.1"/>
    </source>
</evidence>
<evidence type="ECO:0000256" key="2">
    <source>
        <dbReference type="ARBA" id="ARBA00007090"/>
    </source>
</evidence>
<evidence type="ECO:0000313" key="17">
    <source>
        <dbReference type="Proteomes" id="UP000198870"/>
    </source>
</evidence>
<keyword evidence="8" id="KW-0378">Hydrolase</keyword>
<keyword evidence="17" id="KW-1185">Reference proteome</keyword>
<keyword evidence="12" id="KW-0812">Transmembrane</keyword>
<dbReference type="GO" id="GO:0004180">
    <property type="term" value="F:carboxypeptidase activity"/>
    <property type="evidence" value="ECO:0007669"/>
    <property type="project" value="UniProtKB-KW"/>
</dbReference>
<dbReference type="STRING" id="419481.SAMN05216233_103176"/>
<dbReference type="Pfam" id="PF00912">
    <property type="entry name" value="Transgly"/>
    <property type="match status" value="1"/>
</dbReference>
<dbReference type="Pfam" id="PF06832">
    <property type="entry name" value="BiPBP_C"/>
    <property type="match status" value="1"/>
</dbReference>
<evidence type="ECO:0000256" key="1">
    <source>
        <dbReference type="ARBA" id="ARBA00004752"/>
    </source>
</evidence>
<feature type="transmembrane region" description="Helical" evidence="12">
    <location>
        <begin position="21"/>
        <end position="44"/>
    </location>
</feature>
<gene>
    <name evidence="16" type="ORF">SAMN05216233_103176</name>
</gene>
<dbReference type="GO" id="GO:0008955">
    <property type="term" value="F:peptidoglycan glycosyltransferase activity"/>
    <property type="evidence" value="ECO:0007669"/>
    <property type="project" value="UniProtKB-EC"/>
</dbReference>
<evidence type="ECO:0000256" key="5">
    <source>
        <dbReference type="ARBA" id="ARBA00022670"/>
    </source>
</evidence>
<dbReference type="GO" id="GO:0006508">
    <property type="term" value="P:proteolysis"/>
    <property type="evidence" value="ECO:0007669"/>
    <property type="project" value="UniProtKB-KW"/>
</dbReference>
<evidence type="ECO:0000256" key="9">
    <source>
        <dbReference type="ARBA" id="ARBA00023268"/>
    </source>
</evidence>
<evidence type="ECO:0000256" key="6">
    <source>
        <dbReference type="ARBA" id="ARBA00022676"/>
    </source>
</evidence>
<dbReference type="OrthoDB" id="9766909at2"/>
<dbReference type="InterPro" id="IPR036950">
    <property type="entry name" value="PBP_transglycosylase"/>
</dbReference>
<comment type="similarity">
    <text evidence="2">In the C-terminal section; belongs to the transpeptidase family.</text>
</comment>
<evidence type="ECO:0000259" key="15">
    <source>
        <dbReference type="Pfam" id="PF06832"/>
    </source>
</evidence>
<dbReference type="UniPathway" id="UPA00219"/>
<dbReference type="InterPro" id="IPR012338">
    <property type="entry name" value="Beta-lactam/transpept-like"/>
</dbReference>
<feature type="domain" description="Penicillin-binding protein transpeptidase" evidence="13">
    <location>
        <begin position="316"/>
        <end position="531"/>
    </location>
</feature>
<dbReference type="RefSeq" id="WP_092209355.1">
    <property type="nucleotide sequence ID" value="NZ_FMUX01000003.1"/>
</dbReference>
<reference evidence="16 17" key="1">
    <citation type="submission" date="2016-10" db="EMBL/GenBank/DDBJ databases">
        <authorList>
            <person name="de Groot N.N."/>
        </authorList>
    </citation>
    <scope>NUCLEOTIDE SEQUENCE [LARGE SCALE GENOMIC DNA]</scope>
    <source>
        <strain evidence="16 17">AA1</strain>
    </source>
</reference>
<keyword evidence="4" id="KW-0121">Carboxypeptidase</keyword>
<name>A0A1G5CS52_9BACT</name>
<dbReference type="InterPro" id="IPR023346">
    <property type="entry name" value="Lysozyme-like_dom_sf"/>
</dbReference>
<evidence type="ECO:0000256" key="12">
    <source>
        <dbReference type="SAM" id="Phobius"/>
    </source>
</evidence>
<dbReference type="GO" id="GO:0008658">
    <property type="term" value="F:penicillin binding"/>
    <property type="evidence" value="ECO:0007669"/>
    <property type="project" value="InterPro"/>
</dbReference>
<evidence type="ECO:0000256" key="4">
    <source>
        <dbReference type="ARBA" id="ARBA00022645"/>
    </source>
</evidence>
<evidence type="ECO:0000256" key="8">
    <source>
        <dbReference type="ARBA" id="ARBA00022801"/>
    </source>
</evidence>
<dbReference type="PANTHER" id="PTHR32282:SF15">
    <property type="entry name" value="PENICILLIN-BINDING PROTEIN 1C"/>
    <property type="match status" value="1"/>
</dbReference>
<evidence type="ECO:0000256" key="7">
    <source>
        <dbReference type="ARBA" id="ARBA00022679"/>
    </source>
</evidence>
<evidence type="ECO:0000256" key="10">
    <source>
        <dbReference type="ARBA" id="ARBA00044770"/>
    </source>
</evidence>
<dbReference type="SUPFAM" id="SSF53955">
    <property type="entry name" value="Lysozyme-like"/>
    <property type="match status" value="1"/>
</dbReference>
<dbReference type="InterPro" id="IPR009647">
    <property type="entry name" value="PBP_C"/>
</dbReference>
<keyword evidence="12" id="KW-1133">Transmembrane helix</keyword>